<feature type="region of interest" description="Disordered" evidence="5">
    <location>
        <begin position="1"/>
        <end position="141"/>
    </location>
</feature>
<feature type="domain" description="Calmodulin-binding" evidence="7">
    <location>
        <begin position="811"/>
        <end position="919"/>
    </location>
</feature>
<evidence type="ECO:0000256" key="3">
    <source>
        <dbReference type="ARBA" id="ARBA00022490"/>
    </source>
</evidence>
<feature type="compositionally biased region" description="Polar residues" evidence="5">
    <location>
        <begin position="98"/>
        <end position="113"/>
    </location>
</feature>
<feature type="compositionally biased region" description="Basic and acidic residues" evidence="5">
    <location>
        <begin position="33"/>
        <end position="44"/>
    </location>
</feature>
<feature type="compositionally biased region" description="Basic and acidic residues" evidence="5">
    <location>
        <begin position="297"/>
        <end position="320"/>
    </location>
</feature>
<evidence type="ECO:0000256" key="2">
    <source>
        <dbReference type="ARBA" id="ARBA00004496"/>
    </source>
</evidence>
<organism evidence="8 9">
    <name type="scientific">Nepenthes gracilis</name>
    <name type="common">Slender pitcher plant</name>
    <dbReference type="NCBI Taxonomy" id="150966"/>
    <lineage>
        <taxon>Eukaryota</taxon>
        <taxon>Viridiplantae</taxon>
        <taxon>Streptophyta</taxon>
        <taxon>Embryophyta</taxon>
        <taxon>Tracheophyta</taxon>
        <taxon>Spermatophyta</taxon>
        <taxon>Magnoliopsida</taxon>
        <taxon>eudicotyledons</taxon>
        <taxon>Gunneridae</taxon>
        <taxon>Pentapetalae</taxon>
        <taxon>Caryophyllales</taxon>
        <taxon>Nepenthaceae</taxon>
        <taxon>Nepenthes</taxon>
    </lineage>
</organism>
<evidence type="ECO:0008006" key="10">
    <source>
        <dbReference type="Google" id="ProtNLM"/>
    </source>
</evidence>
<dbReference type="Gene3D" id="3.40.50.10890">
    <property type="match status" value="1"/>
</dbReference>
<dbReference type="SMART" id="SM01054">
    <property type="entry name" value="CaM_binding"/>
    <property type="match status" value="1"/>
</dbReference>
<name>A0AAD3S5X8_NEPGR</name>
<evidence type="ECO:0000256" key="1">
    <source>
        <dbReference type="ARBA" id="ARBA00004123"/>
    </source>
</evidence>
<dbReference type="PANTHER" id="PTHR46094">
    <property type="entry name" value="INTEGRATOR COMPLEX SUBUNIT 9"/>
    <property type="match status" value="1"/>
</dbReference>
<keyword evidence="3" id="KW-0963">Cytoplasm</keyword>
<evidence type="ECO:0000313" key="9">
    <source>
        <dbReference type="Proteomes" id="UP001279734"/>
    </source>
</evidence>
<evidence type="ECO:0000256" key="4">
    <source>
        <dbReference type="ARBA" id="ARBA00023242"/>
    </source>
</evidence>
<feature type="region of interest" description="Disordered" evidence="5">
    <location>
        <begin position="297"/>
        <end position="331"/>
    </location>
</feature>
<reference evidence="8" key="1">
    <citation type="submission" date="2023-05" db="EMBL/GenBank/DDBJ databases">
        <title>Nepenthes gracilis genome sequencing.</title>
        <authorList>
            <person name="Fukushima K."/>
        </authorList>
    </citation>
    <scope>NUCLEOTIDE SEQUENCE</scope>
    <source>
        <strain evidence="8">SING2019-196</strain>
    </source>
</reference>
<evidence type="ECO:0000259" key="6">
    <source>
        <dbReference type="SMART" id="SM01027"/>
    </source>
</evidence>
<dbReference type="GO" id="GO:0005737">
    <property type="term" value="C:cytoplasm"/>
    <property type="evidence" value="ECO:0007669"/>
    <property type="project" value="UniProtKB-SubCell"/>
</dbReference>
<sequence>MVQRNVPAKLGISAGESKTDKWPANVKPSLQNHDGKNKGTDLKKTTMKKSRSFKRSDYESLNPTRRFEAPKLEKPPPPGSPNYMKSTSSSEARKEQKQLSTPNPSVSSGNNRTPCHRISKTSGSKLHSCSALKPSRTVSRTSSFKRVRSFTKTLSFKPARSSANKCSKKVAVCAKLRGQKATCSSTLKDSKFPPYLTLNPGGTESQGTSAMKVCPYTYCSLNGHHRSPVPPLKCFLSARRQVLKIQKIMKLEALSSHKDKPLDADSLKQADPALMITNDISAAPDFFIEIYVQNRDDKTEAGGESSGGDRDDLGEEKENPHQTVPSAGSVDGEAALEHEYEEITTSLSDELHSQQVDFGDNLERNKKMPSEMNFMKNFEKASKEDNPPMRAQVKDISECFYGGSDFELGSTAGNSMDEIFAETSDMEWEEGQLSDTQLDNDDDNSSESNKKYDQNIWGLSGNEVPHSHGEFILTPADVPGNFFKEIQADEVLPDLHEETTESRELYSDSDSFPSDSECQNMESSQSNESPGDCTCSVNSSASSNQQLKDSVTIQEEMNCTSEPENEILNGDSLIRDDATVSTENETSVHEQERELFYGIDANSLTTIKISDSYHGSAGTNCENEGNHRSCEIIEVYHLGISIQGKGSSEDTLEIMPLKIGELEMDANDTPKTDTGSLTEEKEQIDVTKLLTAMKVELNEAGDDAARGVRIFAICQQADDDSNHAQVQDDSCSDHSERTNSADNGQGSKKHQHDNKIIPEMVGSKEQSDSIMQKPCFCEEYAEAVKATVQNDIAIPDAVEISPSLRIEMNLSKDNTSFHEGSHIGQEFPGTCSTLRRTTRCKRPVKDSEEPRTFNPREPNFLPVEPDPEAETVDLRHQEMDERKNAEEWMVDYALQQAVNKFTPARKKKSHAGLQLIVIVKLISKGMKIAILVAITSSGSAKYQSSQVNTLGKCVQSFAVVRLPAKYGEVLSTNWTDLCKSLLLISIWILLVVNQWFRGFSNFHASMKLTCLSKGGPYYFPPCHIIDICGFRVLLDCPLDLSVLSIFSPVPTKSNWSLQELLDRGFHESSDSDSMDQKRQKVDKPIDASSLVYSAPWYKTVNNLHLWNASFINVVLISSPMGMLGLPFLTHNKDFSAKIYATEATVRLGQLMMEDLVSMHREYKQFYGPEESGFPQWLRWEELEMLPPVLKERVLGKDGTQLGGWLPLYSAAAVKDCIQKVQSLKYAEEACYNGTLIIKAFSSGLDIGTCNWTIRGPKRDVAYVCTSVFDSGPAMNFDYKALQDHDIILYSDFSNLEGVEDSENDFNHSAPINKNAEGAFVETLLNSDESSQEADKLAFIVSCSIDSLKAGGSVLIPIGRLGVILQLLDQMALSQELLSLKVPIFIISSVSKELLSFTNIIPEWLSKLKQEKLFAGEPLFAHVDLLKQKRLHPLPTICSPDLVRLWQEPCIVFCPHWSLRLGPAVHFLRRWCRDDNSLLVLEKGMDSDLALLPFKPVSMKVLQCSFLSGLRSSKILTLLEKLRPKLALVPEDFTRLFASPNSNMFSFLKYSESETLHIPSLKYNSELEIAADLASQLHWRPLRQDDINITRLKGELLMDHGKQRLLLGNESTDTSQCRPLMHWGSLELESLLTALQNMGINGSVETVSGTSNRAYVLLVTEPSKALIEVGPTSTVISAADENLASLISEAVENILDGI</sequence>
<keyword evidence="4" id="KW-0539">Nucleus</keyword>
<dbReference type="InterPro" id="IPR036866">
    <property type="entry name" value="RibonucZ/Hydroxyglut_hydro"/>
</dbReference>
<evidence type="ECO:0000259" key="7">
    <source>
        <dbReference type="SMART" id="SM01054"/>
    </source>
</evidence>
<dbReference type="InterPro" id="IPR022712">
    <property type="entry name" value="Beta_Casp"/>
</dbReference>
<feature type="compositionally biased region" description="Basic and acidic residues" evidence="5">
    <location>
        <begin position="65"/>
        <end position="74"/>
    </location>
</feature>
<dbReference type="GO" id="GO:0005516">
    <property type="term" value="F:calmodulin binding"/>
    <property type="evidence" value="ECO:0007669"/>
    <property type="project" value="InterPro"/>
</dbReference>
<dbReference type="PANTHER" id="PTHR46094:SF1">
    <property type="entry name" value="INTEGRATOR COMPLEX SUBUNIT 9"/>
    <property type="match status" value="1"/>
</dbReference>
<dbReference type="InterPro" id="IPR012417">
    <property type="entry name" value="CaM-bd_dom_pln"/>
</dbReference>
<feature type="region of interest" description="Disordered" evidence="5">
    <location>
        <begin position="424"/>
        <end position="453"/>
    </location>
</feature>
<feature type="region of interest" description="Disordered" evidence="5">
    <location>
        <begin position="719"/>
        <end position="754"/>
    </location>
</feature>
<protein>
    <recommendedName>
        <fullName evidence="10">Beta-Casp domain-containing protein</fullName>
    </recommendedName>
</protein>
<proteinExistence type="predicted"/>
<dbReference type="Gene3D" id="3.60.15.10">
    <property type="entry name" value="Ribonuclease Z/Hydroxyacylglutathione hydrolase-like"/>
    <property type="match status" value="1"/>
</dbReference>
<keyword evidence="9" id="KW-1185">Reference proteome</keyword>
<dbReference type="Proteomes" id="UP001279734">
    <property type="component" value="Unassembled WGS sequence"/>
</dbReference>
<feature type="compositionally biased region" description="Acidic residues" evidence="5">
    <location>
        <begin position="424"/>
        <end position="445"/>
    </location>
</feature>
<dbReference type="EMBL" id="BSYO01000005">
    <property type="protein sequence ID" value="GMH05092.1"/>
    <property type="molecule type" value="Genomic_DNA"/>
</dbReference>
<feature type="region of interest" description="Disordered" evidence="5">
    <location>
        <begin position="499"/>
        <end position="549"/>
    </location>
</feature>
<feature type="region of interest" description="Disordered" evidence="5">
    <location>
        <begin position="838"/>
        <end position="866"/>
    </location>
</feature>
<evidence type="ECO:0000313" key="8">
    <source>
        <dbReference type="EMBL" id="GMH05092.1"/>
    </source>
</evidence>
<dbReference type="InterPro" id="IPR027074">
    <property type="entry name" value="Integrator_9su"/>
</dbReference>
<feature type="compositionally biased region" description="Polar residues" evidence="5">
    <location>
        <begin position="508"/>
        <end position="549"/>
    </location>
</feature>
<accession>A0AAD3S5X8</accession>
<dbReference type="GO" id="GO:0032039">
    <property type="term" value="C:integrator complex"/>
    <property type="evidence" value="ECO:0007669"/>
    <property type="project" value="InterPro"/>
</dbReference>
<dbReference type="SUPFAM" id="SSF56281">
    <property type="entry name" value="Metallo-hydrolase/oxidoreductase"/>
    <property type="match status" value="1"/>
</dbReference>
<feature type="domain" description="Beta-Casp" evidence="6">
    <location>
        <begin position="1363"/>
        <end position="1488"/>
    </location>
</feature>
<dbReference type="SMART" id="SM01027">
    <property type="entry name" value="Beta-Casp"/>
    <property type="match status" value="1"/>
</dbReference>
<gene>
    <name evidence="8" type="ORF">Nepgr_006932</name>
</gene>
<comment type="subcellular location">
    <subcellularLocation>
        <location evidence="2">Cytoplasm</location>
    </subcellularLocation>
    <subcellularLocation>
        <location evidence="1">Nucleus</location>
    </subcellularLocation>
</comment>
<dbReference type="Pfam" id="PF07839">
    <property type="entry name" value="CaM_binding"/>
    <property type="match status" value="1"/>
</dbReference>
<dbReference type="Pfam" id="PF10996">
    <property type="entry name" value="Beta-Casp"/>
    <property type="match status" value="1"/>
</dbReference>
<dbReference type="GO" id="GO:0034472">
    <property type="term" value="P:snRNA 3'-end processing"/>
    <property type="evidence" value="ECO:0007669"/>
    <property type="project" value="TreeGrafter"/>
</dbReference>
<evidence type="ECO:0000256" key="5">
    <source>
        <dbReference type="SAM" id="MobiDB-lite"/>
    </source>
</evidence>
<comment type="caution">
    <text evidence="8">The sequence shown here is derived from an EMBL/GenBank/DDBJ whole genome shotgun (WGS) entry which is preliminary data.</text>
</comment>